<name>A0AAN4VWI8_9BACT</name>
<keyword evidence="1" id="KW-0472">Membrane</keyword>
<evidence type="ECO:0000313" key="3">
    <source>
        <dbReference type="Proteomes" id="UP001310022"/>
    </source>
</evidence>
<sequence>MAREIPLQKGDVIFEKDLICISDGKATQRRVFLTVSVLWLSVLIGRIFYEPEAASLNFYFGVFLIHLLLVTAWSLTSSKHRIHRREIRTIQLKKYWFGGPLQLSIQLRWRRRRNVNIPEKERDQVEKLLKEWPVNRIELEADE</sequence>
<keyword evidence="3" id="KW-1185">Reference proteome</keyword>
<dbReference type="Proteomes" id="UP001310022">
    <property type="component" value="Unassembled WGS sequence"/>
</dbReference>
<feature type="transmembrane region" description="Helical" evidence="1">
    <location>
        <begin position="55"/>
        <end position="75"/>
    </location>
</feature>
<keyword evidence="1" id="KW-1133">Transmembrane helix</keyword>
<evidence type="ECO:0000256" key="1">
    <source>
        <dbReference type="SAM" id="Phobius"/>
    </source>
</evidence>
<dbReference type="EMBL" id="BQKE01000001">
    <property type="protein sequence ID" value="GJM61409.1"/>
    <property type="molecule type" value="Genomic_DNA"/>
</dbReference>
<keyword evidence="1" id="KW-0812">Transmembrane</keyword>
<gene>
    <name evidence="2" type="ORF">PEDI_19610</name>
</gene>
<reference evidence="2 3" key="1">
    <citation type="submission" date="2021-12" db="EMBL/GenBank/DDBJ databases">
        <title>Genome sequencing of bacteria with rrn-lacking chromosome and rrn-plasmid.</title>
        <authorList>
            <person name="Anda M."/>
            <person name="Iwasaki W."/>
        </authorList>
    </citation>
    <scope>NUCLEOTIDE SEQUENCE [LARGE SCALE GENOMIC DNA]</scope>
    <source>
        <strain evidence="2 3">NBRC 15940</strain>
    </source>
</reference>
<dbReference type="AlphaFoldDB" id="A0AAN4VWI8"/>
<organism evidence="2 3">
    <name type="scientific">Persicobacter diffluens</name>
    <dbReference type="NCBI Taxonomy" id="981"/>
    <lineage>
        <taxon>Bacteria</taxon>
        <taxon>Pseudomonadati</taxon>
        <taxon>Bacteroidota</taxon>
        <taxon>Cytophagia</taxon>
        <taxon>Cytophagales</taxon>
        <taxon>Persicobacteraceae</taxon>
        <taxon>Persicobacter</taxon>
    </lineage>
</organism>
<accession>A0AAN4VWI8</accession>
<feature type="transmembrane region" description="Helical" evidence="1">
    <location>
        <begin position="31"/>
        <end position="49"/>
    </location>
</feature>
<proteinExistence type="predicted"/>
<evidence type="ECO:0000313" key="2">
    <source>
        <dbReference type="EMBL" id="GJM61409.1"/>
    </source>
</evidence>
<comment type="caution">
    <text evidence="2">The sequence shown here is derived from an EMBL/GenBank/DDBJ whole genome shotgun (WGS) entry which is preliminary data.</text>
</comment>
<dbReference type="RefSeq" id="WP_338236961.1">
    <property type="nucleotide sequence ID" value="NZ_BQKE01000001.1"/>
</dbReference>
<protein>
    <submittedName>
        <fullName evidence="2">Uncharacterized protein</fullName>
    </submittedName>
</protein>